<sequence length="112" mass="13136">MSKLGIRLKELRKEHKLTQPQLADKLNVGKSTVAMWETGDREPDYEMLQKIADFFEVSTDYLLGRVDDPHLYSNREEAERAVQKKGFIDLEGLTEEQQKLIKQLIEQMKKEK</sequence>
<name>F5L9C0_CALTT</name>
<dbReference type="CDD" id="cd00093">
    <property type="entry name" value="HTH_XRE"/>
    <property type="match status" value="1"/>
</dbReference>
<dbReference type="AlphaFoldDB" id="F5L9C0"/>
<dbReference type="PANTHER" id="PTHR46558:SF11">
    <property type="entry name" value="HTH-TYPE TRANSCRIPTIONAL REGULATOR XRE"/>
    <property type="match status" value="1"/>
</dbReference>
<keyword evidence="1" id="KW-0238">DNA-binding</keyword>
<reference evidence="3 5" key="1">
    <citation type="journal article" date="2011" name="J. Bacteriol.">
        <title>Draft genome sequence of the thermoalkaliphilic Caldalkalibacillus thermarum strain TA2.A1.</title>
        <authorList>
            <person name="Kalamorz F."/>
            <person name="Keis S."/>
            <person name="McMillan D.G."/>
            <person name="Olsson K."/>
            <person name="Stanton J.A."/>
            <person name="Stockwell P."/>
            <person name="Black M.A."/>
            <person name="Klingeman D.M."/>
            <person name="Land M.L."/>
            <person name="Han C.S."/>
            <person name="Martin S.L."/>
            <person name="Becher S.A."/>
            <person name="Peddie C.J."/>
            <person name="Morgan H.W."/>
            <person name="Matthies D."/>
            <person name="Preiss L."/>
            <person name="Meier T."/>
            <person name="Brown S.D."/>
            <person name="Cook G.M."/>
        </authorList>
    </citation>
    <scope>NUCLEOTIDE SEQUENCE [LARGE SCALE GENOMIC DNA]</scope>
    <source>
        <strain evidence="3 5">TA2.A1</strain>
    </source>
</reference>
<dbReference type="SUPFAM" id="SSF47413">
    <property type="entry name" value="lambda repressor-like DNA-binding domains"/>
    <property type="match status" value="1"/>
</dbReference>
<dbReference type="PROSITE" id="PS50943">
    <property type="entry name" value="HTH_CROC1"/>
    <property type="match status" value="1"/>
</dbReference>
<evidence type="ECO:0000256" key="1">
    <source>
        <dbReference type="ARBA" id="ARBA00023125"/>
    </source>
</evidence>
<dbReference type="RefSeq" id="WP_007505795.1">
    <property type="nucleotide sequence ID" value="NZ_AFCE01000156.1"/>
</dbReference>
<dbReference type="OrthoDB" id="72638at2"/>
<reference evidence="4" key="3">
    <citation type="submission" date="2021-08" db="EMBL/GenBank/DDBJ databases">
        <authorList>
            <person name="de Jong S."/>
            <person name="van den Broek M."/>
            <person name="Merkel A."/>
            <person name="de la Torre Cortes P."/>
            <person name="Kalamorz F."/>
            <person name="Cook G."/>
            <person name="van Loosdrecht M."/>
            <person name="McMillan D."/>
        </authorList>
    </citation>
    <scope>NUCLEOTIDE SEQUENCE</scope>
    <source>
        <strain evidence="4">TA2.A1</strain>
    </source>
</reference>
<evidence type="ECO:0000259" key="2">
    <source>
        <dbReference type="PROSITE" id="PS50943"/>
    </source>
</evidence>
<proteinExistence type="predicted"/>
<dbReference type="EMBL" id="AFCE01000156">
    <property type="protein sequence ID" value="EGL82062.1"/>
    <property type="molecule type" value="Genomic_DNA"/>
</dbReference>
<reference evidence="4 6" key="2">
    <citation type="journal article" date="2020" name="Extremophiles">
        <title>Genomic analysis of Caldalkalibacillus thermarum TA2.A1 reveals aerobic alkaliphilic metabolism and evolutionary hallmarks linking alkaliphilic bacteria and plant life.</title>
        <authorList>
            <person name="de Jong S.I."/>
            <person name="van den Broek M.A."/>
            <person name="Merkel A.Y."/>
            <person name="de la Torre Cortes P."/>
            <person name="Kalamorz F."/>
            <person name="Cook G.M."/>
            <person name="van Loosdrecht M.C.M."/>
            <person name="McMillan D.G.G."/>
        </authorList>
    </citation>
    <scope>NUCLEOTIDE SEQUENCE [LARGE SCALE GENOMIC DNA]</scope>
    <source>
        <strain evidence="4 6">TA2.A1</strain>
    </source>
</reference>
<evidence type="ECO:0000313" key="5">
    <source>
        <dbReference type="Proteomes" id="UP000010716"/>
    </source>
</evidence>
<gene>
    <name evidence="3" type="ORF">CathTA2_2425</name>
    <name evidence="4" type="ORF">HUR95_00845</name>
</gene>
<dbReference type="InterPro" id="IPR001387">
    <property type="entry name" value="Cro/C1-type_HTH"/>
</dbReference>
<dbReference type="eggNOG" id="COG1476">
    <property type="taxonomic scope" value="Bacteria"/>
</dbReference>
<evidence type="ECO:0000313" key="4">
    <source>
        <dbReference type="EMBL" id="QZT34019.1"/>
    </source>
</evidence>
<keyword evidence="6" id="KW-1185">Reference proteome</keyword>
<dbReference type="Proteomes" id="UP000825179">
    <property type="component" value="Chromosome"/>
</dbReference>
<feature type="domain" description="HTH cro/C1-type" evidence="2">
    <location>
        <begin position="8"/>
        <end position="62"/>
    </location>
</feature>
<dbReference type="Gene3D" id="1.10.260.40">
    <property type="entry name" value="lambda repressor-like DNA-binding domains"/>
    <property type="match status" value="1"/>
</dbReference>
<organism evidence="3 5">
    <name type="scientific">Caldalkalibacillus thermarum (strain TA2.A1)</name>
    <dbReference type="NCBI Taxonomy" id="986075"/>
    <lineage>
        <taxon>Bacteria</taxon>
        <taxon>Bacillati</taxon>
        <taxon>Bacillota</taxon>
        <taxon>Bacilli</taxon>
        <taxon>Bacillales</taxon>
        <taxon>Bacillaceae</taxon>
        <taxon>Caldalkalibacillus</taxon>
    </lineage>
</organism>
<dbReference type="Proteomes" id="UP000010716">
    <property type="component" value="Unassembled WGS sequence"/>
</dbReference>
<evidence type="ECO:0000313" key="6">
    <source>
        <dbReference type="Proteomes" id="UP000825179"/>
    </source>
</evidence>
<accession>F5L9C0</accession>
<dbReference type="SMART" id="SM00530">
    <property type="entry name" value="HTH_XRE"/>
    <property type="match status" value="1"/>
</dbReference>
<dbReference type="InterPro" id="IPR010982">
    <property type="entry name" value="Lambda_DNA-bd_dom_sf"/>
</dbReference>
<evidence type="ECO:0000313" key="3">
    <source>
        <dbReference type="EMBL" id="EGL82062.1"/>
    </source>
</evidence>
<protein>
    <submittedName>
        <fullName evidence="3">Helix-turn-helix domain protein</fullName>
    </submittedName>
    <submittedName>
        <fullName evidence="4">Helix-turn-helix domain-containing protein</fullName>
    </submittedName>
</protein>
<dbReference type="PANTHER" id="PTHR46558">
    <property type="entry name" value="TRACRIPTIONAL REGULATORY PROTEIN-RELATED-RELATED"/>
    <property type="match status" value="1"/>
</dbReference>
<dbReference type="Pfam" id="PF01381">
    <property type="entry name" value="HTH_3"/>
    <property type="match status" value="1"/>
</dbReference>
<dbReference type="KEGG" id="cthu:HUR95_00845"/>
<dbReference type="GO" id="GO:0003677">
    <property type="term" value="F:DNA binding"/>
    <property type="evidence" value="ECO:0007669"/>
    <property type="project" value="UniProtKB-KW"/>
</dbReference>
<dbReference type="EMBL" id="CP082237">
    <property type="protein sequence ID" value="QZT34019.1"/>
    <property type="molecule type" value="Genomic_DNA"/>
</dbReference>